<dbReference type="InterPro" id="IPR013537">
    <property type="entry name" value="AcCoA_COase_cen"/>
</dbReference>
<evidence type="ECO:0000259" key="17">
    <source>
        <dbReference type="PROSITE" id="PS50975"/>
    </source>
</evidence>
<dbReference type="InterPro" id="IPR029045">
    <property type="entry name" value="ClpP/crotonase-like_dom_sf"/>
</dbReference>
<dbReference type="CDD" id="cd06850">
    <property type="entry name" value="biotinyl_domain"/>
    <property type="match status" value="1"/>
</dbReference>
<reference evidence="21" key="1">
    <citation type="submission" date="2020-05" db="EMBL/GenBank/DDBJ databases">
        <title>Phylogenomic resolution of chytrid fungi.</title>
        <authorList>
            <person name="Stajich J.E."/>
            <person name="Amses K."/>
            <person name="Simmons R."/>
            <person name="Seto K."/>
            <person name="Myers J."/>
            <person name="Bonds A."/>
            <person name="Quandt C.A."/>
            <person name="Barry K."/>
            <person name="Liu P."/>
            <person name="Grigoriev I."/>
            <person name="Longcore J.E."/>
            <person name="James T.Y."/>
        </authorList>
    </citation>
    <scope>NUCLEOTIDE SEQUENCE</scope>
    <source>
        <strain evidence="21">JEL0513</strain>
    </source>
</reference>
<dbReference type="Gene3D" id="2.40.460.10">
    <property type="entry name" value="Biotin dependent carboxylase carboxyltransferase"/>
    <property type="match status" value="1"/>
</dbReference>
<keyword evidence="9" id="KW-0275">Fatty acid biosynthesis</keyword>
<evidence type="ECO:0000259" key="18">
    <source>
        <dbReference type="PROSITE" id="PS50979"/>
    </source>
</evidence>
<dbReference type="InterPro" id="IPR011763">
    <property type="entry name" value="COA_CT_C"/>
</dbReference>
<dbReference type="FunFam" id="3.30.1490.20:FF:000003">
    <property type="entry name" value="acetyl-CoA carboxylase isoform X1"/>
    <property type="match status" value="1"/>
</dbReference>
<evidence type="ECO:0000256" key="6">
    <source>
        <dbReference type="ARBA" id="ARBA00022832"/>
    </source>
</evidence>
<dbReference type="InterPro" id="IPR011054">
    <property type="entry name" value="Rudment_hybrid_motif"/>
</dbReference>
<dbReference type="PROSITE" id="PS50989">
    <property type="entry name" value="COA_CT_CTER"/>
    <property type="match status" value="1"/>
</dbReference>
<feature type="compositionally biased region" description="Low complexity" evidence="15">
    <location>
        <begin position="30"/>
        <end position="40"/>
    </location>
</feature>
<evidence type="ECO:0000256" key="3">
    <source>
        <dbReference type="ARBA" id="ARBA00022516"/>
    </source>
</evidence>
<dbReference type="Gene3D" id="2.40.50.100">
    <property type="match status" value="1"/>
</dbReference>
<dbReference type="SUPFAM" id="SSF52096">
    <property type="entry name" value="ClpP/crotonase"/>
    <property type="match status" value="2"/>
</dbReference>
<evidence type="ECO:0000313" key="22">
    <source>
        <dbReference type="Proteomes" id="UP001211907"/>
    </source>
</evidence>
<evidence type="ECO:0000256" key="1">
    <source>
        <dbReference type="ARBA" id="ARBA00001953"/>
    </source>
</evidence>
<keyword evidence="6" id="KW-0276">Fatty acid metabolism</keyword>
<dbReference type="Pfam" id="PF00364">
    <property type="entry name" value="Biotin_lipoyl"/>
    <property type="match status" value="1"/>
</dbReference>
<dbReference type="SUPFAM" id="SSF51230">
    <property type="entry name" value="Single hybrid motif"/>
    <property type="match status" value="1"/>
</dbReference>
<feature type="domain" description="CoA carboxyltransferase N-terminal" evidence="19">
    <location>
        <begin position="1481"/>
        <end position="1821"/>
    </location>
</feature>
<comment type="catalytic activity">
    <reaction evidence="12">
        <text>hydrogencarbonate + acetyl-CoA + ATP = malonyl-CoA + ADP + phosphate + H(+)</text>
        <dbReference type="Rhea" id="RHEA:11308"/>
        <dbReference type="ChEBI" id="CHEBI:15378"/>
        <dbReference type="ChEBI" id="CHEBI:17544"/>
        <dbReference type="ChEBI" id="CHEBI:30616"/>
        <dbReference type="ChEBI" id="CHEBI:43474"/>
        <dbReference type="ChEBI" id="CHEBI:57288"/>
        <dbReference type="ChEBI" id="CHEBI:57384"/>
        <dbReference type="ChEBI" id="CHEBI:456216"/>
        <dbReference type="EC" id="6.4.1.2"/>
    </reaction>
</comment>
<dbReference type="InterPro" id="IPR034733">
    <property type="entry name" value="AcCoA_carboxyl_beta"/>
</dbReference>
<evidence type="ECO:0000256" key="2">
    <source>
        <dbReference type="ARBA" id="ARBA00004956"/>
    </source>
</evidence>
<dbReference type="GO" id="GO:0005739">
    <property type="term" value="C:mitochondrion"/>
    <property type="evidence" value="ECO:0007669"/>
    <property type="project" value="TreeGrafter"/>
</dbReference>
<dbReference type="EMBL" id="JADGJH010000213">
    <property type="protein sequence ID" value="KAJ3133551.1"/>
    <property type="molecule type" value="Genomic_DNA"/>
</dbReference>
<dbReference type="Pfam" id="PF01039">
    <property type="entry name" value="Carboxyl_trans"/>
    <property type="match status" value="1"/>
</dbReference>
<evidence type="ECO:0000256" key="15">
    <source>
        <dbReference type="SAM" id="MobiDB-lite"/>
    </source>
</evidence>
<dbReference type="PROSITE" id="PS50980">
    <property type="entry name" value="COA_CT_NTER"/>
    <property type="match status" value="1"/>
</dbReference>
<dbReference type="SUPFAM" id="SSF52440">
    <property type="entry name" value="PreATP-grasp domain"/>
    <property type="match status" value="1"/>
</dbReference>
<dbReference type="PROSITE" id="PS00867">
    <property type="entry name" value="CPSASE_2"/>
    <property type="match status" value="1"/>
</dbReference>
<dbReference type="Pfam" id="PF00289">
    <property type="entry name" value="Biotin_carb_N"/>
    <property type="match status" value="1"/>
</dbReference>
<dbReference type="SMART" id="SM00878">
    <property type="entry name" value="Biotin_carb_C"/>
    <property type="match status" value="1"/>
</dbReference>
<comment type="catalytic activity">
    <reaction evidence="13">
        <text>N(6)-biotinyl-L-lysyl-[protein] + hydrogencarbonate + ATP = N(6)-carboxybiotinyl-L-lysyl-[protein] + ADP + phosphate + H(+)</text>
        <dbReference type="Rhea" id="RHEA:13501"/>
        <dbReference type="Rhea" id="RHEA-COMP:10505"/>
        <dbReference type="Rhea" id="RHEA-COMP:10506"/>
        <dbReference type="ChEBI" id="CHEBI:15378"/>
        <dbReference type="ChEBI" id="CHEBI:17544"/>
        <dbReference type="ChEBI" id="CHEBI:30616"/>
        <dbReference type="ChEBI" id="CHEBI:43474"/>
        <dbReference type="ChEBI" id="CHEBI:83144"/>
        <dbReference type="ChEBI" id="CHEBI:83145"/>
        <dbReference type="ChEBI" id="CHEBI:456216"/>
        <dbReference type="EC" id="6.3.4.14"/>
    </reaction>
</comment>
<evidence type="ECO:0000256" key="12">
    <source>
        <dbReference type="ARBA" id="ARBA00048065"/>
    </source>
</evidence>
<keyword evidence="5 14" id="KW-0547">Nucleotide-binding</keyword>
<dbReference type="Pfam" id="PF02785">
    <property type="entry name" value="Biotin_carb_C"/>
    <property type="match status" value="1"/>
</dbReference>
<evidence type="ECO:0000256" key="10">
    <source>
        <dbReference type="ARBA" id="ARBA00023267"/>
    </source>
</evidence>
<dbReference type="GO" id="GO:0005524">
    <property type="term" value="F:ATP binding"/>
    <property type="evidence" value="ECO:0007669"/>
    <property type="project" value="UniProtKB-UniRule"/>
</dbReference>
<dbReference type="GO" id="GO:0006633">
    <property type="term" value="P:fatty acid biosynthetic process"/>
    <property type="evidence" value="ECO:0007669"/>
    <property type="project" value="UniProtKB-KW"/>
</dbReference>
<evidence type="ECO:0000259" key="19">
    <source>
        <dbReference type="PROSITE" id="PS50980"/>
    </source>
</evidence>
<dbReference type="InterPro" id="IPR011761">
    <property type="entry name" value="ATP-grasp"/>
</dbReference>
<dbReference type="InterPro" id="IPR049074">
    <property type="entry name" value="ACCA_BT"/>
</dbReference>
<dbReference type="InterPro" id="IPR011764">
    <property type="entry name" value="Biotin_carboxylation_dom"/>
</dbReference>
<feature type="domain" description="CoA carboxyltransferase C-terminal" evidence="20">
    <location>
        <begin position="1825"/>
        <end position="2139"/>
    </location>
</feature>
<comment type="caution">
    <text evidence="21">The sequence shown here is derived from an EMBL/GenBank/DDBJ whole genome shotgun (WGS) entry which is preliminary data.</text>
</comment>
<dbReference type="PROSITE" id="PS00188">
    <property type="entry name" value="BIOTIN"/>
    <property type="match status" value="1"/>
</dbReference>
<evidence type="ECO:0000256" key="11">
    <source>
        <dbReference type="ARBA" id="ARBA00023268"/>
    </source>
</evidence>
<evidence type="ECO:0000256" key="5">
    <source>
        <dbReference type="ARBA" id="ARBA00022741"/>
    </source>
</evidence>
<accession>A0AAD5T7E7</accession>
<dbReference type="GO" id="GO:0046872">
    <property type="term" value="F:metal ion binding"/>
    <property type="evidence" value="ECO:0007669"/>
    <property type="project" value="InterPro"/>
</dbReference>
<evidence type="ECO:0000313" key="21">
    <source>
        <dbReference type="EMBL" id="KAJ3133551.1"/>
    </source>
</evidence>
<feature type="region of interest" description="Disordered" evidence="15">
    <location>
        <begin position="1"/>
        <end position="47"/>
    </location>
</feature>
<dbReference type="GO" id="GO:0003989">
    <property type="term" value="F:acetyl-CoA carboxylase activity"/>
    <property type="evidence" value="ECO:0007669"/>
    <property type="project" value="UniProtKB-EC"/>
</dbReference>
<dbReference type="InterPro" id="IPR011053">
    <property type="entry name" value="Single_hybrid_motif"/>
</dbReference>
<dbReference type="Gene3D" id="3.30.1490.20">
    <property type="entry name" value="ATP-grasp fold, A domain"/>
    <property type="match status" value="1"/>
</dbReference>
<gene>
    <name evidence="21" type="primary">ACC1_2</name>
    <name evidence="21" type="ORF">HK100_004273</name>
</gene>
<dbReference type="PROSITE" id="PS50968">
    <property type="entry name" value="BIOTINYL_LIPOYL"/>
    <property type="match status" value="1"/>
</dbReference>
<dbReference type="FunFam" id="2.40.460.10:FF:000001">
    <property type="entry name" value="Acetyl-CoA carboxylase 1"/>
    <property type="match status" value="1"/>
</dbReference>
<dbReference type="Gene3D" id="3.40.50.20">
    <property type="match status" value="1"/>
</dbReference>
<dbReference type="FunFam" id="3.90.226.10:FF:000010">
    <property type="entry name" value="acetyl-CoA carboxylase isoform X2"/>
    <property type="match status" value="1"/>
</dbReference>
<evidence type="ECO:0000259" key="16">
    <source>
        <dbReference type="PROSITE" id="PS50968"/>
    </source>
</evidence>
<organism evidence="21 22">
    <name type="scientific">Physocladia obscura</name>
    <dbReference type="NCBI Taxonomy" id="109957"/>
    <lineage>
        <taxon>Eukaryota</taxon>
        <taxon>Fungi</taxon>
        <taxon>Fungi incertae sedis</taxon>
        <taxon>Chytridiomycota</taxon>
        <taxon>Chytridiomycota incertae sedis</taxon>
        <taxon>Chytridiomycetes</taxon>
        <taxon>Chytridiales</taxon>
        <taxon>Chytriomycetaceae</taxon>
        <taxon>Physocladia</taxon>
    </lineage>
</organism>
<evidence type="ECO:0000256" key="7">
    <source>
        <dbReference type="ARBA" id="ARBA00022840"/>
    </source>
</evidence>
<dbReference type="InterPro" id="IPR005481">
    <property type="entry name" value="BC-like_N"/>
</dbReference>
<dbReference type="Pfam" id="PF08326">
    <property type="entry name" value="ACC_central"/>
    <property type="match status" value="1"/>
</dbReference>
<dbReference type="InterPro" id="IPR049076">
    <property type="entry name" value="ACCA"/>
</dbReference>
<dbReference type="Gene3D" id="3.30.470.20">
    <property type="entry name" value="ATP-grasp fold, B domain"/>
    <property type="match status" value="1"/>
</dbReference>
<keyword evidence="4" id="KW-0436">Ligase</keyword>
<keyword evidence="8" id="KW-0443">Lipid metabolism</keyword>
<comment type="pathway">
    <text evidence="2">Lipid metabolism; malonyl-CoA biosynthesis; malonyl-CoA from acetyl-CoA: step 1/1.</text>
</comment>
<sequence>MTTAEYQEGYTVSPAAADKETQQQQTITESNGNSGSNTSTAKQSPPSVVRDFVLQSNGTTVITKILVANNGMAAVKCIRSIRRWSYETFGNDHAITFAVMATPEDLQVNAEYIRLADQYVEVPGGASNNNYSNVDLIVDIAQRTGVHAVYVGWGFASENPVLAEKLTALNIVFMGPPASAMRSLGDKIASTIVAQSAKVPCVNWSGTGITDVIVDSEGHVSVPADAFRKATTLDVDEGIAHAIRIGYPVMVKASEGGGGKGIRLVEHEKDFRSSFEQVSREIPGSPIFIMKVVRNARHLEVQLLADKYGNAIALFGRDCSVQRRHQKILEEAPVTVADQVHISEMEKAAVRLAKLVGYASAGTVEYLYEPATKDFYFLELNPRLQVEHPTTEMVSGVNIPAAQLQVAMGLPLNCIKDVRILYGMAPTGTSEIDFDFVKPESVNIQRKPSPKGHVIAARITAENPEAGFKPNSGKVLELNFRSNSNVWGYFSVNSSGGVHEYADSQFGHVFSYGETRNDARRNLIIALKELSIRGDFRTTVEFLVKLLEAEMYQNNTITTGWLDSLIAKKIETEKPDMMLAAICGGVAKAHLVIGSKMTEYKKAFERGQMPSKTLLSTFCIVDFIFSDVRFKINVTLTGPKTYELTVNGSKVTVDSKPLADGGLLLLIDSNTHLVYAKEEPQAMFLTLDGKSCLLEKESDPTQLRSPSPGKLVRYLIEDGSHINAGDAFAEIEVMKMYMPLLASESGIIAFSKPAGSSLVVGDIVGRLALDDPSRVKSAALFDGEFPVLGPPQFHGDKAHQKFRVILQDIENILNGYEPVLDISTVTRRLVESLRNNELPIEEALEKLSSLSGRIPAPLYTTINDEIEVARAQSLPFPSETILRAIEEAKKTLQPSDLAQLEDRIQLFQKLALEYIDGHRQHERKIIVYLFEKYLSVEETFCKNDAHEEDVLVYLRETYKSDIDTAVGFVLSHAKSAKRSELILSFLDYVRADTEGDLGKNVFMPICSRLAELHGPTTSKVSLKARELLMYYQLPTAEERYNQMLEILTSVVNEKKGVTSFDYAPLTQLITANYAILDILPSFFYHEKSGIRAAAFYTYVLHTYQAYSVTSVRHFTALNPQVFQWQFVLRQTASANSDLSAGSPLSKRVGSFSDLFSNSEFKGNRTGQICAFDSVTELQANLRKIVEALNEGSAVKTSNRRGMSSGIVNVLNIALQTTSAEAANFTTDEKANACFKDLLKSLRIILRSQRVRRVTFMLVRKNAFPRYFTFKEQTEYSEDEIIRHIEPAMAYQLELQRLQLFDVKPCFIDNRRLQIYHAVGKNNPADARFFVRAIVYPGHKVSGEQTTHEYLLSEGLRILTDIMDALDIVSAKYPNTDCNHIFINFIPTFQLDISAIRQSIKEMIDRNRRRLWKGRVNSAEIRFIRQTGTGSAKPIRYCISSDSGFVVRIEEYQEIRDATGVQRLMSLTSPPGSLHHSPVSSLHPLKQDIQPKRHKAHLLSTTYVYDFPELFMRAIEKQWLSFQDGDYAGGSPGNILNVVELVLNSTTGQLEESDRAPGANTVGMVAWRMDIFTPEYPEGRSIIVVANDITFQIGSFGTAEDDVFYKASEYARERGIPRIYISANSGARIGLADEVTSMFNVAWIDPNNPIKGFKYLYLDAEGHEALVQSAKSPSVSVELMEDDGESRWKIIDVIGRTHGLGVENLQGSGKIAGETSRAYNEIFTVTLVTCRSVGIGAYLVRLGQRAIQVQYTPIILTGASALNKVLGREVYTSNLQLGGTQIMWKNGVSHLVAQDDMEGVQQIMNWLSYVPKCRDAPLPVLPASDSVDRLIDAEIPTSGAYDPRNLLAGYTNDQQEFVSGFFDRDSFTETLAGWAQGVVVGRARLGGIPMGVIAVETRATKVVVAADPASETSTEETLTEAGQVWYPNSAFKTAQAINDFNKGEQLPLIIFANWRGFSGGQSDMYKEVLKYGAQIVDALRDYKQPIFIYIIGELRGGAWVVLDPTINPEMMEMYAEENSRGGVLEPEGIVEIKFRKPQLLTAMERLDPTYKLLKNQLRDPLLEADVKAKLQNQFNQRERQLLPIFHQISVQFADLHDKPGRMFAKGAVSAVVGFAESRKFFYWRLLRRISEDSIIREIRVADPLIASRQKALSLLAQWYSDDQHVDAKGRILDIGDDSDDDEGDKEGDLEIVRWMNVRRTAINERIVKLKSKSVRLKLEQLVKSDPQAALEGFLSATQSLDSNMRKKLLDALSL</sequence>
<evidence type="ECO:0000256" key="8">
    <source>
        <dbReference type="ARBA" id="ARBA00023098"/>
    </source>
</evidence>
<dbReference type="Proteomes" id="UP001211907">
    <property type="component" value="Unassembled WGS sequence"/>
</dbReference>
<evidence type="ECO:0000256" key="14">
    <source>
        <dbReference type="PROSITE-ProRule" id="PRU00409"/>
    </source>
</evidence>
<dbReference type="PROSITE" id="PS50979">
    <property type="entry name" value="BC"/>
    <property type="match status" value="1"/>
</dbReference>
<keyword evidence="7 14" id="KW-0067">ATP-binding</keyword>
<evidence type="ECO:0000256" key="4">
    <source>
        <dbReference type="ARBA" id="ARBA00022598"/>
    </source>
</evidence>
<dbReference type="PANTHER" id="PTHR45728:SF3">
    <property type="entry name" value="ACETYL-COA CARBOXYLASE"/>
    <property type="match status" value="1"/>
</dbReference>
<keyword evidence="11" id="KW-0511">Multifunctional enzyme</keyword>
<dbReference type="Gene3D" id="3.90.1770.10">
    <property type="entry name" value="PreATP-grasp domain"/>
    <property type="match status" value="1"/>
</dbReference>
<dbReference type="InterPro" id="IPR005482">
    <property type="entry name" value="Biotin_COase_C"/>
</dbReference>
<dbReference type="InterPro" id="IPR011762">
    <property type="entry name" value="COA_CT_N"/>
</dbReference>
<dbReference type="Gene3D" id="3.90.226.10">
    <property type="entry name" value="2-enoyl-CoA Hydratase, Chain A, domain 1"/>
    <property type="match status" value="2"/>
</dbReference>
<dbReference type="SUPFAM" id="SSF56059">
    <property type="entry name" value="Glutathione synthetase ATP-binding domain-like"/>
    <property type="match status" value="1"/>
</dbReference>
<dbReference type="SUPFAM" id="SSF51246">
    <property type="entry name" value="Rudiment single hybrid motif"/>
    <property type="match status" value="1"/>
</dbReference>
<dbReference type="Pfam" id="PF21385">
    <property type="entry name" value="ACCA_BT"/>
    <property type="match status" value="1"/>
</dbReference>
<feature type="domain" description="Lipoyl-binding" evidence="16">
    <location>
        <begin position="694"/>
        <end position="768"/>
    </location>
</feature>
<evidence type="ECO:0000256" key="13">
    <source>
        <dbReference type="ARBA" id="ARBA00048600"/>
    </source>
</evidence>
<dbReference type="InterPro" id="IPR005479">
    <property type="entry name" value="CPAse_ATP-bd"/>
</dbReference>
<dbReference type="InterPro" id="IPR001882">
    <property type="entry name" value="Biotin_BS"/>
</dbReference>
<dbReference type="InterPro" id="IPR000089">
    <property type="entry name" value="Biotin_lipoyl"/>
</dbReference>
<feature type="domain" description="Biotin carboxylation" evidence="18">
    <location>
        <begin position="61"/>
        <end position="567"/>
    </location>
</feature>
<comment type="cofactor">
    <cofactor evidence="1">
        <name>biotin</name>
        <dbReference type="ChEBI" id="CHEBI:57586"/>
    </cofactor>
</comment>
<feature type="domain" description="ATP-grasp" evidence="17">
    <location>
        <begin position="214"/>
        <end position="408"/>
    </location>
</feature>
<dbReference type="FunFam" id="3.40.50.20:FF:000005">
    <property type="entry name" value="acetyl-CoA carboxylase isoform X2"/>
    <property type="match status" value="1"/>
</dbReference>
<dbReference type="InterPro" id="IPR016185">
    <property type="entry name" value="PreATP-grasp_dom_sf"/>
</dbReference>
<dbReference type="GO" id="GO:0004075">
    <property type="term" value="F:biotin carboxylase activity"/>
    <property type="evidence" value="ECO:0007669"/>
    <property type="project" value="UniProtKB-EC"/>
</dbReference>
<dbReference type="PROSITE" id="PS00866">
    <property type="entry name" value="CPSASE_1"/>
    <property type="match status" value="1"/>
</dbReference>
<keyword evidence="3" id="KW-0444">Lipid biosynthesis</keyword>
<keyword evidence="22" id="KW-1185">Reference proteome</keyword>
<dbReference type="PANTHER" id="PTHR45728">
    <property type="entry name" value="ACETYL-COA CARBOXYLASE, ISOFORM A"/>
    <property type="match status" value="1"/>
</dbReference>
<dbReference type="InterPro" id="IPR013815">
    <property type="entry name" value="ATP_grasp_subdomain_1"/>
</dbReference>
<name>A0AAD5T7E7_9FUNG</name>
<dbReference type="PROSITE" id="PS50975">
    <property type="entry name" value="ATP_GRASP"/>
    <property type="match status" value="1"/>
</dbReference>
<dbReference type="Pfam" id="PF02786">
    <property type="entry name" value="CPSase_L_D2"/>
    <property type="match status" value="1"/>
</dbReference>
<keyword evidence="10" id="KW-0092">Biotin</keyword>
<evidence type="ECO:0000259" key="20">
    <source>
        <dbReference type="PROSITE" id="PS50989"/>
    </source>
</evidence>
<protein>
    <submittedName>
        <fullName evidence="21">Acetyl-coenzyme-A carboxylase</fullName>
    </submittedName>
</protein>
<proteinExistence type="predicted"/>
<dbReference type="FunFam" id="2.40.50.100:FF:000005">
    <property type="entry name" value="Acetyl-CoA carboxylase 1"/>
    <property type="match status" value="1"/>
</dbReference>
<evidence type="ECO:0000256" key="9">
    <source>
        <dbReference type="ARBA" id="ARBA00023160"/>
    </source>
</evidence>